<dbReference type="InterPro" id="IPR000700">
    <property type="entry name" value="PAS-assoc_C"/>
</dbReference>
<dbReference type="InterPro" id="IPR052155">
    <property type="entry name" value="Biofilm_reg_signaling"/>
</dbReference>
<dbReference type="Pfam" id="PF00563">
    <property type="entry name" value="EAL"/>
    <property type="match status" value="1"/>
</dbReference>
<feature type="domain" description="PAS" evidence="1">
    <location>
        <begin position="1"/>
        <end position="67"/>
    </location>
</feature>
<name>A0A2Z6AWR6_9BACT</name>
<dbReference type="SMART" id="SM00086">
    <property type="entry name" value="PAC"/>
    <property type="match status" value="1"/>
</dbReference>
<dbReference type="Gene3D" id="3.20.20.450">
    <property type="entry name" value="EAL domain"/>
    <property type="match status" value="1"/>
</dbReference>
<dbReference type="InterPro" id="IPR035965">
    <property type="entry name" value="PAS-like_dom_sf"/>
</dbReference>
<protein>
    <submittedName>
        <fullName evidence="5">Putative sensory box protein</fullName>
    </submittedName>
</protein>
<evidence type="ECO:0000259" key="1">
    <source>
        <dbReference type="PROSITE" id="PS50112"/>
    </source>
</evidence>
<reference evidence="5 6" key="1">
    <citation type="journal article" date="2018" name="Sci. Adv.">
        <title>Multi-heme cytochromes provide a pathway for survival in energy-limited environments.</title>
        <authorList>
            <person name="Deng X."/>
            <person name="Dohmae N."/>
            <person name="Nealson K.H."/>
            <person name="Hashimoto K."/>
            <person name="Okamoto A."/>
        </authorList>
    </citation>
    <scope>NUCLEOTIDE SEQUENCE [LARGE SCALE GENOMIC DNA]</scope>
    <source>
        <strain evidence="5 6">IS5</strain>
    </source>
</reference>
<dbReference type="InterPro" id="IPR043128">
    <property type="entry name" value="Rev_trsase/Diguanyl_cyclase"/>
</dbReference>
<dbReference type="NCBIfam" id="TIGR00229">
    <property type="entry name" value="sensory_box"/>
    <property type="match status" value="1"/>
</dbReference>
<dbReference type="InterPro" id="IPR029787">
    <property type="entry name" value="Nucleotide_cyclase"/>
</dbReference>
<dbReference type="InterPro" id="IPR000160">
    <property type="entry name" value="GGDEF_dom"/>
</dbReference>
<dbReference type="PROSITE" id="PS50883">
    <property type="entry name" value="EAL"/>
    <property type="match status" value="1"/>
</dbReference>
<feature type="domain" description="EAL" evidence="3">
    <location>
        <begin position="299"/>
        <end position="555"/>
    </location>
</feature>
<dbReference type="EMBL" id="AP017378">
    <property type="protein sequence ID" value="BBD07697.1"/>
    <property type="molecule type" value="Genomic_DNA"/>
</dbReference>
<evidence type="ECO:0000259" key="4">
    <source>
        <dbReference type="PROSITE" id="PS50887"/>
    </source>
</evidence>
<sequence length="561" mass="63571">MQDIYEHAVEGIFQTTLEGRFISANRAMATILGYDSPGELVREITDIGHQLYAHPHDREKLLRLLREDGSVQGLEAAQLRKDGLLVWVQINARIVNDRSGHPLRIEGFVTDITQRKLTEAQLRKQRLYDPLTELANRDLLTDRISRAIERTRRREDYYFSVLFVDIDRLKVLNDSYGHAFGDAVLKTSAQRLRNCVRELDTVARFGSDEFVVLLEEIDTPREAARILKRIHTEMRASMTVDDQAVQITVSSGVVLNTAPYTNAEDLLRNADIAMHRAKDQGPDRFKVFTPRLHEEAVWMMSLETDMDRALAEGEFYVVFQPIVGLEADTLMGFEALARWRHPERGEILPSEFIPVAEETGRIDALGLWVLSESCSNMADWRAAHPEARPLILSVNISSRQFAKKDIVNDIRLVLEKTNFPADRLRLELTETAIMQDARTAVRRMKALRALGVTIAVDDFGTGYSSMSYLQQLPLDNLKIDLGFVQKLEQHPENREIVRAIISLAGGLGLNVVAEGVESAIQKQVLSELGCQMYQGYLFARPMKPEQAKALIMGNRETTDDD</sequence>
<dbReference type="InterPro" id="IPR000014">
    <property type="entry name" value="PAS"/>
</dbReference>
<dbReference type="Gene3D" id="3.30.70.270">
    <property type="match status" value="1"/>
</dbReference>
<dbReference type="SUPFAM" id="SSF55073">
    <property type="entry name" value="Nucleotide cyclase"/>
    <property type="match status" value="1"/>
</dbReference>
<dbReference type="Proteomes" id="UP000269883">
    <property type="component" value="Chromosome"/>
</dbReference>
<dbReference type="PANTHER" id="PTHR44757:SF2">
    <property type="entry name" value="BIOFILM ARCHITECTURE MAINTENANCE PROTEIN MBAA"/>
    <property type="match status" value="1"/>
</dbReference>
<accession>A0A2Z6AWR6</accession>
<dbReference type="FunFam" id="3.20.20.450:FF:000001">
    <property type="entry name" value="Cyclic di-GMP phosphodiesterase yahA"/>
    <property type="match status" value="1"/>
</dbReference>
<keyword evidence="6" id="KW-1185">Reference proteome</keyword>
<dbReference type="NCBIfam" id="TIGR00254">
    <property type="entry name" value="GGDEF"/>
    <property type="match status" value="1"/>
</dbReference>
<dbReference type="AlphaFoldDB" id="A0A2Z6AWR6"/>
<dbReference type="CDD" id="cd01949">
    <property type="entry name" value="GGDEF"/>
    <property type="match status" value="1"/>
</dbReference>
<dbReference type="SUPFAM" id="SSF55785">
    <property type="entry name" value="PYP-like sensor domain (PAS domain)"/>
    <property type="match status" value="1"/>
</dbReference>
<organism evidence="5 6">
    <name type="scientific">Desulfovibrio ferrophilus</name>
    <dbReference type="NCBI Taxonomy" id="241368"/>
    <lineage>
        <taxon>Bacteria</taxon>
        <taxon>Pseudomonadati</taxon>
        <taxon>Thermodesulfobacteriota</taxon>
        <taxon>Desulfovibrionia</taxon>
        <taxon>Desulfovibrionales</taxon>
        <taxon>Desulfovibrionaceae</taxon>
        <taxon>Desulfovibrio</taxon>
    </lineage>
</organism>
<evidence type="ECO:0000313" key="6">
    <source>
        <dbReference type="Proteomes" id="UP000269883"/>
    </source>
</evidence>
<dbReference type="PANTHER" id="PTHR44757">
    <property type="entry name" value="DIGUANYLATE CYCLASE DGCP"/>
    <property type="match status" value="1"/>
</dbReference>
<evidence type="ECO:0000313" key="5">
    <source>
        <dbReference type="EMBL" id="BBD07697.1"/>
    </source>
</evidence>
<proteinExistence type="predicted"/>
<evidence type="ECO:0000259" key="3">
    <source>
        <dbReference type="PROSITE" id="PS50883"/>
    </source>
</evidence>
<feature type="domain" description="PAC" evidence="2">
    <location>
        <begin position="72"/>
        <end position="124"/>
    </location>
</feature>
<dbReference type="SUPFAM" id="SSF141868">
    <property type="entry name" value="EAL domain-like"/>
    <property type="match status" value="1"/>
</dbReference>
<dbReference type="InterPro" id="IPR035919">
    <property type="entry name" value="EAL_sf"/>
</dbReference>
<feature type="domain" description="GGDEF" evidence="4">
    <location>
        <begin position="157"/>
        <end position="290"/>
    </location>
</feature>
<dbReference type="CDD" id="cd00130">
    <property type="entry name" value="PAS"/>
    <property type="match status" value="1"/>
</dbReference>
<dbReference type="Pfam" id="PF00990">
    <property type="entry name" value="GGDEF"/>
    <property type="match status" value="1"/>
</dbReference>
<dbReference type="SMART" id="SM00052">
    <property type="entry name" value="EAL"/>
    <property type="match status" value="1"/>
</dbReference>
<dbReference type="PROSITE" id="PS50113">
    <property type="entry name" value="PAC"/>
    <property type="match status" value="1"/>
</dbReference>
<dbReference type="Gene3D" id="3.30.450.20">
    <property type="entry name" value="PAS domain"/>
    <property type="match status" value="1"/>
</dbReference>
<dbReference type="InterPro" id="IPR001610">
    <property type="entry name" value="PAC"/>
</dbReference>
<dbReference type="InterPro" id="IPR001633">
    <property type="entry name" value="EAL_dom"/>
</dbReference>
<dbReference type="CDD" id="cd01948">
    <property type="entry name" value="EAL"/>
    <property type="match status" value="1"/>
</dbReference>
<dbReference type="KEGG" id="dfl:DFE_0971"/>
<gene>
    <name evidence="5" type="ORF">DFE_0971</name>
</gene>
<dbReference type="PROSITE" id="PS50112">
    <property type="entry name" value="PAS"/>
    <property type="match status" value="1"/>
</dbReference>
<dbReference type="Pfam" id="PF13426">
    <property type="entry name" value="PAS_9"/>
    <property type="match status" value="1"/>
</dbReference>
<dbReference type="PROSITE" id="PS50887">
    <property type="entry name" value="GGDEF"/>
    <property type="match status" value="1"/>
</dbReference>
<dbReference type="SMART" id="SM00267">
    <property type="entry name" value="GGDEF"/>
    <property type="match status" value="1"/>
</dbReference>
<evidence type="ECO:0000259" key="2">
    <source>
        <dbReference type="PROSITE" id="PS50113"/>
    </source>
</evidence>